<evidence type="ECO:0000313" key="2">
    <source>
        <dbReference type="EMBL" id="SHF01958.1"/>
    </source>
</evidence>
<keyword evidence="3" id="KW-1185">Reference proteome</keyword>
<organism evidence="2 3">
    <name type="scientific">Caloramator proteoclasticus DSM 10124</name>
    <dbReference type="NCBI Taxonomy" id="1121262"/>
    <lineage>
        <taxon>Bacteria</taxon>
        <taxon>Bacillati</taxon>
        <taxon>Bacillota</taxon>
        <taxon>Clostridia</taxon>
        <taxon>Eubacteriales</taxon>
        <taxon>Clostridiaceae</taxon>
        <taxon>Caloramator</taxon>
    </lineage>
</organism>
<name>A0A1M4Y8E2_9CLOT</name>
<dbReference type="AlphaFoldDB" id="A0A1M4Y8E2"/>
<feature type="transmembrane region" description="Helical" evidence="1">
    <location>
        <begin position="94"/>
        <end position="111"/>
    </location>
</feature>
<feature type="transmembrane region" description="Helical" evidence="1">
    <location>
        <begin position="347"/>
        <end position="373"/>
    </location>
</feature>
<feature type="transmembrane region" description="Helical" evidence="1">
    <location>
        <begin position="165"/>
        <end position="188"/>
    </location>
</feature>
<gene>
    <name evidence="2" type="ORF">SAMN02746091_01603</name>
</gene>
<keyword evidence="1" id="KW-1133">Transmembrane helix</keyword>
<feature type="transmembrane region" description="Helical" evidence="1">
    <location>
        <begin position="195"/>
        <end position="213"/>
    </location>
</feature>
<feature type="transmembrane region" description="Helical" evidence="1">
    <location>
        <begin position="301"/>
        <end position="327"/>
    </location>
</feature>
<accession>A0A1M4Y8E2</accession>
<dbReference type="InterPro" id="IPR014194">
    <property type="entry name" value="Spore_III_AE"/>
</dbReference>
<sequence length="383" mass="42307">MKYKYILIFLIIYMCIPIKPLALGKSIDSPNVDLQQLEETAKIIQQRSDYIPNFSFSELVEEYKNTHSLKGVIKNLLDGSKKYIFKEILANSRLMIELLFLGVFCALLKNLQSSFSSTSVSNIAFYACYLLIVVIIIKSFTLIVALSRDTIEQMINFVNSLMPSLMILVASVGGFATATMLDPAIMFISKLFSDIIKDFILPLTFLIVVLNIVNNLSDDIKISKLIRLLEQTTLWVLGFIMTIFVAFITIRSSTSASIDQVTLKTTKFMVDSFIPIVGKSLSDAVTTVAGYSMILKDAISVVGLVVMLSICIFPLIKLIILAFIFKFVGAIMEPIVDGKIVDCLSSVGGAITILFSSILSVAIMFFIIITIIASTGRLLITVG</sequence>
<dbReference type="Proteomes" id="UP000184423">
    <property type="component" value="Unassembled WGS sequence"/>
</dbReference>
<proteinExistence type="predicted"/>
<dbReference type="EMBL" id="FQVG01000029">
    <property type="protein sequence ID" value="SHF01958.1"/>
    <property type="molecule type" value="Genomic_DNA"/>
</dbReference>
<dbReference type="RefSeq" id="WP_073248925.1">
    <property type="nucleotide sequence ID" value="NZ_FQVG01000029.1"/>
</dbReference>
<feature type="transmembrane region" description="Helical" evidence="1">
    <location>
        <begin position="123"/>
        <end position="145"/>
    </location>
</feature>
<keyword evidence="1" id="KW-0472">Membrane</keyword>
<evidence type="ECO:0000313" key="3">
    <source>
        <dbReference type="Proteomes" id="UP000184423"/>
    </source>
</evidence>
<reference evidence="3" key="1">
    <citation type="submission" date="2016-11" db="EMBL/GenBank/DDBJ databases">
        <authorList>
            <person name="Varghese N."/>
            <person name="Submissions S."/>
        </authorList>
    </citation>
    <scope>NUCLEOTIDE SEQUENCE [LARGE SCALE GENOMIC DNA]</scope>
    <source>
        <strain evidence="3">DSM 10124</strain>
    </source>
</reference>
<protein>
    <submittedName>
        <fullName evidence="2">Stage III sporulation protein AE</fullName>
    </submittedName>
</protein>
<dbReference type="NCBIfam" id="TIGR02829">
    <property type="entry name" value="spore_III_AE"/>
    <property type="match status" value="1"/>
</dbReference>
<keyword evidence="1" id="KW-0812">Transmembrane</keyword>
<feature type="transmembrane region" description="Helical" evidence="1">
    <location>
        <begin position="233"/>
        <end position="250"/>
    </location>
</feature>
<dbReference type="Pfam" id="PF09546">
    <property type="entry name" value="Spore_III_AE"/>
    <property type="match status" value="1"/>
</dbReference>
<evidence type="ECO:0000256" key="1">
    <source>
        <dbReference type="SAM" id="Phobius"/>
    </source>
</evidence>